<dbReference type="Gene3D" id="3.30.60.230">
    <property type="entry name" value="Lsr2, dimerization domain"/>
    <property type="match status" value="1"/>
</dbReference>
<evidence type="ECO:0000256" key="2">
    <source>
        <dbReference type="SAM" id="MobiDB-lite"/>
    </source>
</evidence>
<keyword evidence="6" id="KW-1185">Reference proteome</keyword>
<dbReference type="EMBL" id="BKAL01000002">
    <property type="protein sequence ID" value="GEP67832.1"/>
    <property type="molecule type" value="Genomic_DNA"/>
</dbReference>
<feature type="region of interest" description="Disordered" evidence="2">
    <location>
        <begin position="54"/>
        <end position="74"/>
    </location>
</feature>
<sequence length="104" mass="11629">MATTTRVIITDDLDGSEGATTVGFSWQGTTYEVDLSDAHREEFLRVLQTYITAGRRTRPSAPRTGERPDQERSAQVRAWAAANGHHVSDRGRIPARVLEAYENR</sequence>
<feature type="domain" description="Lsr2 DNA-binding" evidence="4">
    <location>
        <begin position="69"/>
        <end position="102"/>
    </location>
</feature>
<dbReference type="InterPro" id="IPR042261">
    <property type="entry name" value="Lsr2-like_dimerization"/>
</dbReference>
<dbReference type="Pfam" id="PF11774">
    <property type="entry name" value="Lsr2"/>
    <property type="match status" value="1"/>
</dbReference>
<dbReference type="OrthoDB" id="4113332at2"/>
<dbReference type="GO" id="GO:0003677">
    <property type="term" value="F:DNA binding"/>
    <property type="evidence" value="ECO:0007669"/>
    <property type="project" value="UniProtKB-KW"/>
</dbReference>
<proteinExistence type="predicted"/>
<evidence type="ECO:0000259" key="3">
    <source>
        <dbReference type="Pfam" id="PF11774"/>
    </source>
</evidence>
<dbReference type="Gene3D" id="4.10.320.10">
    <property type="entry name" value="E3-binding domain"/>
    <property type="match status" value="1"/>
</dbReference>
<gene>
    <name evidence="5" type="ORF">CSO01_05470</name>
</gene>
<accession>A0A512P9M7</accession>
<keyword evidence="1" id="KW-0238">DNA-binding</keyword>
<dbReference type="GO" id="GO:0016746">
    <property type="term" value="F:acyltransferase activity"/>
    <property type="evidence" value="ECO:0007669"/>
    <property type="project" value="InterPro"/>
</dbReference>
<organism evidence="5 6">
    <name type="scientific">Cellulomonas soli</name>
    <dbReference type="NCBI Taxonomy" id="931535"/>
    <lineage>
        <taxon>Bacteria</taxon>
        <taxon>Bacillati</taxon>
        <taxon>Actinomycetota</taxon>
        <taxon>Actinomycetes</taxon>
        <taxon>Micrococcales</taxon>
        <taxon>Cellulomonadaceae</taxon>
        <taxon>Cellulomonas</taxon>
    </lineage>
</organism>
<dbReference type="InterPro" id="IPR036625">
    <property type="entry name" value="E3-bd_dom_sf"/>
</dbReference>
<evidence type="ECO:0000313" key="6">
    <source>
        <dbReference type="Proteomes" id="UP000321798"/>
    </source>
</evidence>
<feature type="domain" description="Lsr2 dimerization" evidence="3">
    <location>
        <begin position="1"/>
        <end position="57"/>
    </location>
</feature>
<dbReference type="Pfam" id="PF23359">
    <property type="entry name" value="Lsr2_DNA-bd"/>
    <property type="match status" value="1"/>
</dbReference>
<dbReference type="Proteomes" id="UP000321798">
    <property type="component" value="Unassembled WGS sequence"/>
</dbReference>
<name>A0A512P9M7_9CELL</name>
<comment type="caution">
    <text evidence="5">The sequence shown here is derived from an EMBL/GenBank/DDBJ whole genome shotgun (WGS) entry which is preliminary data.</text>
</comment>
<feature type="compositionally biased region" description="Basic and acidic residues" evidence="2">
    <location>
        <begin position="64"/>
        <end position="74"/>
    </location>
</feature>
<evidence type="ECO:0000259" key="4">
    <source>
        <dbReference type="Pfam" id="PF23359"/>
    </source>
</evidence>
<dbReference type="RefSeq" id="WP_146951616.1">
    <property type="nucleotide sequence ID" value="NZ_BAABBJ010000015.1"/>
</dbReference>
<protein>
    <submittedName>
        <fullName evidence="5">Lsr2 family protein</fullName>
    </submittedName>
</protein>
<dbReference type="InterPro" id="IPR024412">
    <property type="entry name" value="Lsr2_dim_dom"/>
</dbReference>
<reference evidence="5 6" key="1">
    <citation type="submission" date="2019-07" db="EMBL/GenBank/DDBJ databases">
        <title>Whole genome shotgun sequence of Cellulomonas soli NBRC 109434.</title>
        <authorList>
            <person name="Hosoyama A."/>
            <person name="Uohara A."/>
            <person name="Ohji S."/>
            <person name="Ichikawa N."/>
        </authorList>
    </citation>
    <scope>NUCLEOTIDE SEQUENCE [LARGE SCALE GENOMIC DNA]</scope>
    <source>
        <strain evidence="5 6">NBRC 109434</strain>
    </source>
</reference>
<dbReference type="AlphaFoldDB" id="A0A512P9M7"/>
<evidence type="ECO:0000256" key="1">
    <source>
        <dbReference type="ARBA" id="ARBA00023125"/>
    </source>
</evidence>
<dbReference type="InterPro" id="IPR055370">
    <property type="entry name" value="Lsr2_DNA-bd"/>
</dbReference>
<evidence type="ECO:0000313" key="5">
    <source>
        <dbReference type="EMBL" id="GEP67832.1"/>
    </source>
</evidence>